<dbReference type="SMART" id="SM00287">
    <property type="entry name" value="SH3b"/>
    <property type="match status" value="2"/>
</dbReference>
<evidence type="ECO:0000313" key="5">
    <source>
        <dbReference type="Proteomes" id="UP000235589"/>
    </source>
</evidence>
<proteinExistence type="predicted"/>
<dbReference type="EMBL" id="CP020991">
    <property type="protein sequence ID" value="AUO19689.1"/>
    <property type="molecule type" value="Genomic_DNA"/>
</dbReference>
<keyword evidence="5" id="KW-1185">Reference proteome</keyword>
<reference evidence="4 5" key="1">
    <citation type="submission" date="2017-04" db="EMBL/GenBank/DDBJ databases">
        <title>Monoglobus pectinilyticus 14 draft genome.</title>
        <authorList>
            <person name="Kim C."/>
            <person name="Rosendale D.I."/>
            <person name="Kelly W.J."/>
            <person name="Tannock G.W."/>
            <person name="Patchett M.L."/>
            <person name="Jordens J.Z."/>
        </authorList>
    </citation>
    <scope>NUCLEOTIDE SEQUENCE [LARGE SCALE GENOMIC DNA]</scope>
    <source>
        <strain evidence="4 5">14</strain>
    </source>
</reference>
<dbReference type="AlphaFoldDB" id="A0A2K9P4F0"/>
<organism evidence="4 5">
    <name type="scientific">Monoglobus pectinilyticus</name>
    <dbReference type="NCBI Taxonomy" id="1981510"/>
    <lineage>
        <taxon>Bacteria</taxon>
        <taxon>Bacillati</taxon>
        <taxon>Bacillota</taxon>
        <taxon>Clostridia</taxon>
        <taxon>Monoglobales</taxon>
        <taxon>Monoglobaceae</taxon>
        <taxon>Monoglobus</taxon>
    </lineage>
</organism>
<dbReference type="OrthoDB" id="9816557at2"/>
<feature type="transmembrane region" description="Helical" evidence="2">
    <location>
        <begin position="86"/>
        <end position="112"/>
    </location>
</feature>
<dbReference type="PANTHER" id="PTHR34408">
    <property type="entry name" value="FAMILY PROTEIN, PUTATIVE-RELATED"/>
    <property type="match status" value="1"/>
</dbReference>
<dbReference type="InterPro" id="IPR052354">
    <property type="entry name" value="Cell_Wall_Dynamics_Protein"/>
</dbReference>
<dbReference type="InterPro" id="IPR003646">
    <property type="entry name" value="SH3-like_bac-type"/>
</dbReference>
<accession>A0A2K9P4F0</accession>
<feature type="region of interest" description="Disordered" evidence="1">
    <location>
        <begin position="1"/>
        <end position="56"/>
    </location>
</feature>
<evidence type="ECO:0000259" key="3">
    <source>
        <dbReference type="PROSITE" id="PS51781"/>
    </source>
</evidence>
<sequence>MRNVNDQDNRPSGGGNGFNTGPVNQNPPNYHGGQERVGGNANIGGSVPGAGDGRYTPPNQFNGYNQYGGYNNNGYGGPPKKSNTGLIVAISILSGVILISIAVMCLIFTGVLSPGRQAANQAASVVATEAPTISPATAAPAAQAPAAPPVQNVPSYNVSSNTTVVSYMYVANVKYSIYLRSLPEENDSNIITEIPLGTQVGFIENADSVFAKINYNGRIGYSKREYLSSVSPNAGYSGGRAWSDTMTVTNVKYAIYLRSTPSEASDANIIMEIPVGSKVTYLDTPNNTFYKISYGGTVGYSKQIYLTFD</sequence>
<protein>
    <recommendedName>
        <fullName evidence="3">SH3b domain-containing protein</fullName>
    </recommendedName>
</protein>
<name>A0A2K9P4F0_9FIRM</name>
<dbReference type="RefSeq" id="WP_158648948.1">
    <property type="nucleotide sequence ID" value="NZ_CP020991.1"/>
</dbReference>
<dbReference type="KEGG" id="mpec:B9O19_01529"/>
<dbReference type="Proteomes" id="UP000235589">
    <property type="component" value="Chromosome"/>
</dbReference>
<keyword evidence="2" id="KW-1133">Transmembrane helix</keyword>
<dbReference type="GeneID" id="98062920"/>
<dbReference type="Pfam" id="PF08239">
    <property type="entry name" value="SH3_3"/>
    <property type="match status" value="1"/>
</dbReference>
<evidence type="ECO:0000256" key="2">
    <source>
        <dbReference type="SAM" id="Phobius"/>
    </source>
</evidence>
<feature type="domain" description="SH3b" evidence="3">
    <location>
        <begin position="243"/>
        <end position="309"/>
    </location>
</feature>
<dbReference type="Gene3D" id="2.30.30.40">
    <property type="entry name" value="SH3 Domains"/>
    <property type="match status" value="2"/>
</dbReference>
<feature type="compositionally biased region" description="Polar residues" evidence="1">
    <location>
        <begin position="19"/>
        <end position="28"/>
    </location>
</feature>
<keyword evidence="2" id="KW-0472">Membrane</keyword>
<evidence type="ECO:0000256" key="1">
    <source>
        <dbReference type="SAM" id="MobiDB-lite"/>
    </source>
</evidence>
<dbReference type="PROSITE" id="PS51781">
    <property type="entry name" value="SH3B"/>
    <property type="match status" value="1"/>
</dbReference>
<keyword evidence="2" id="KW-0812">Transmembrane</keyword>
<gene>
    <name evidence="4" type="ORF">B9O19_01529</name>
</gene>
<dbReference type="PANTHER" id="PTHR34408:SF1">
    <property type="entry name" value="GLYCOSYL HYDROLASE FAMILY 19 DOMAIN-CONTAINING PROTEIN HI_1415"/>
    <property type="match status" value="1"/>
</dbReference>
<evidence type="ECO:0000313" key="4">
    <source>
        <dbReference type="EMBL" id="AUO19689.1"/>
    </source>
</evidence>